<protein>
    <submittedName>
        <fullName evidence="2">Uncharacterized protein</fullName>
    </submittedName>
</protein>
<dbReference type="AlphaFoldDB" id="A0A915K7Y6"/>
<organism evidence="1 2">
    <name type="scientific">Romanomermis culicivorax</name>
    <name type="common">Nematode worm</name>
    <dbReference type="NCBI Taxonomy" id="13658"/>
    <lineage>
        <taxon>Eukaryota</taxon>
        <taxon>Metazoa</taxon>
        <taxon>Ecdysozoa</taxon>
        <taxon>Nematoda</taxon>
        <taxon>Enoplea</taxon>
        <taxon>Dorylaimia</taxon>
        <taxon>Mermithida</taxon>
        <taxon>Mermithoidea</taxon>
        <taxon>Mermithidae</taxon>
        <taxon>Romanomermis</taxon>
    </lineage>
</organism>
<name>A0A915K7Y6_ROMCU</name>
<reference evidence="2" key="1">
    <citation type="submission" date="2022-11" db="UniProtKB">
        <authorList>
            <consortium name="WormBaseParasite"/>
        </authorList>
    </citation>
    <scope>IDENTIFICATION</scope>
</reference>
<evidence type="ECO:0000313" key="2">
    <source>
        <dbReference type="WBParaSite" id="nRc.2.0.1.t34847-RA"/>
    </source>
</evidence>
<sequence length="113" mass="12948">MISLPSRLRPLDRTSPILQLRATQNYEMFFSTLTTDQLYVAFFVIVHLNSNHTLQFYSIGVRTYGYGPLRSPTATTGQNDIAGVRRSNRENGYCPRFIMILGVQIESRLYGRP</sequence>
<proteinExistence type="predicted"/>
<evidence type="ECO:0000313" key="1">
    <source>
        <dbReference type="Proteomes" id="UP000887565"/>
    </source>
</evidence>
<accession>A0A915K7Y6</accession>
<dbReference type="Proteomes" id="UP000887565">
    <property type="component" value="Unplaced"/>
</dbReference>
<keyword evidence="1" id="KW-1185">Reference proteome</keyword>
<dbReference type="WBParaSite" id="nRc.2.0.1.t34847-RA">
    <property type="protein sequence ID" value="nRc.2.0.1.t34847-RA"/>
    <property type="gene ID" value="nRc.2.0.1.g34847"/>
</dbReference>